<name>A0ABX3H7U5_PAEBO</name>
<gene>
    <name evidence="3" type="ORF">BSK56_16465</name>
</gene>
<accession>A0ABX3H7U5</accession>
<evidence type="ECO:0000256" key="1">
    <source>
        <dbReference type="SAM" id="Phobius"/>
    </source>
</evidence>
<keyword evidence="1" id="KW-0472">Membrane</keyword>
<dbReference type="InterPro" id="IPR053150">
    <property type="entry name" value="Teicoplanin_resist-assoc"/>
</dbReference>
<evidence type="ECO:0000313" key="3">
    <source>
        <dbReference type="EMBL" id="OMD46428.1"/>
    </source>
</evidence>
<reference evidence="3 4" key="1">
    <citation type="submission" date="2016-10" db="EMBL/GenBank/DDBJ databases">
        <title>Paenibacillus species isolates.</title>
        <authorList>
            <person name="Beno S.M."/>
        </authorList>
    </citation>
    <scope>NUCLEOTIDE SEQUENCE [LARGE SCALE GENOMIC DNA]</scope>
    <source>
        <strain evidence="3 4">FSL H7-0744</strain>
    </source>
</reference>
<sequence>MDSKQDKSRGLQVIVYLFFIVYALFTVQVILFKTIPITSIFEADTALRSVNLIPFHTIYGFFTDESIGSDRMVTNVLGNIGIFIPLGLAAAYIGKSRTWGFKVAFVFSVSMAFEIIQYIFALGSSDIDDILLNCAGGVIGIALYKALLKITPSGNQLLAAIIGFFLLAGIGGGVVTGVVDRSLLPFADQEMEYIDENKQIMTGVDESTADLFGDLTAAQTDAITLYNNPKYSMLKKTAETTEPGQENSTIPVGASTKIIIRHLASDQNKIISTYEEGTISSLVSIVESSPAAPTVRVWLDGDSKQAARMLLVNVLK</sequence>
<dbReference type="PANTHER" id="PTHR36834:SF2">
    <property type="entry name" value="MEMBRANE PROTEIN"/>
    <property type="match status" value="1"/>
</dbReference>
<keyword evidence="1" id="KW-0812">Transmembrane</keyword>
<feature type="transmembrane region" description="Helical" evidence="1">
    <location>
        <begin position="130"/>
        <end position="148"/>
    </location>
</feature>
<feature type="domain" description="VanZ-like" evidence="2">
    <location>
        <begin position="19"/>
        <end position="146"/>
    </location>
</feature>
<feature type="transmembrane region" description="Helical" evidence="1">
    <location>
        <begin position="105"/>
        <end position="124"/>
    </location>
</feature>
<comment type="caution">
    <text evidence="3">The sequence shown here is derived from an EMBL/GenBank/DDBJ whole genome shotgun (WGS) entry which is preliminary data.</text>
</comment>
<dbReference type="RefSeq" id="WP_076111612.1">
    <property type="nucleotide sequence ID" value="NZ_MPTB01000020.1"/>
</dbReference>
<evidence type="ECO:0000313" key="4">
    <source>
        <dbReference type="Proteomes" id="UP000187412"/>
    </source>
</evidence>
<organism evidence="3 4">
    <name type="scientific">Paenibacillus borealis</name>
    <dbReference type="NCBI Taxonomy" id="160799"/>
    <lineage>
        <taxon>Bacteria</taxon>
        <taxon>Bacillati</taxon>
        <taxon>Bacillota</taxon>
        <taxon>Bacilli</taxon>
        <taxon>Bacillales</taxon>
        <taxon>Paenibacillaceae</taxon>
        <taxon>Paenibacillus</taxon>
    </lineage>
</organism>
<dbReference type="Proteomes" id="UP000187412">
    <property type="component" value="Unassembled WGS sequence"/>
</dbReference>
<evidence type="ECO:0000259" key="2">
    <source>
        <dbReference type="Pfam" id="PF04892"/>
    </source>
</evidence>
<keyword evidence="1" id="KW-1133">Transmembrane helix</keyword>
<dbReference type="PANTHER" id="PTHR36834">
    <property type="entry name" value="MEMBRANE PROTEIN-RELATED"/>
    <property type="match status" value="1"/>
</dbReference>
<feature type="transmembrane region" description="Helical" evidence="1">
    <location>
        <begin position="157"/>
        <end position="179"/>
    </location>
</feature>
<dbReference type="InterPro" id="IPR006976">
    <property type="entry name" value="VanZ-like"/>
</dbReference>
<dbReference type="Pfam" id="PF04892">
    <property type="entry name" value="VanZ"/>
    <property type="match status" value="1"/>
</dbReference>
<protein>
    <recommendedName>
        <fullName evidence="2">VanZ-like domain-containing protein</fullName>
    </recommendedName>
</protein>
<feature type="transmembrane region" description="Helical" evidence="1">
    <location>
        <begin position="12"/>
        <end position="32"/>
    </location>
</feature>
<keyword evidence="4" id="KW-1185">Reference proteome</keyword>
<dbReference type="EMBL" id="MPTB01000020">
    <property type="protein sequence ID" value="OMD46428.1"/>
    <property type="molecule type" value="Genomic_DNA"/>
</dbReference>
<feature type="transmembrane region" description="Helical" evidence="1">
    <location>
        <begin position="72"/>
        <end position="93"/>
    </location>
</feature>
<proteinExistence type="predicted"/>